<evidence type="ECO:0000313" key="2">
    <source>
        <dbReference type="Proteomes" id="UP000308600"/>
    </source>
</evidence>
<reference evidence="1 2" key="1">
    <citation type="journal article" date="2019" name="Nat. Ecol. Evol.">
        <title>Megaphylogeny resolves global patterns of mushroom evolution.</title>
        <authorList>
            <person name="Varga T."/>
            <person name="Krizsan K."/>
            <person name="Foldi C."/>
            <person name="Dima B."/>
            <person name="Sanchez-Garcia M."/>
            <person name="Sanchez-Ramirez S."/>
            <person name="Szollosi G.J."/>
            <person name="Szarkandi J.G."/>
            <person name="Papp V."/>
            <person name="Albert L."/>
            <person name="Andreopoulos W."/>
            <person name="Angelini C."/>
            <person name="Antonin V."/>
            <person name="Barry K.W."/>
            <person name="Bougher N.L."/>
            <person name="Buchanan P."/>
            <person name="Buyck B."/>
            <person name="Bense V."/>
            <person name="Catcheside P."/>
            <person name="Chovatia M."/>
            <person name="Cooper J."/>
            <person name="Damon W."/>
            <person name="Desjardin D."/>
            <person name="Finy P."/>
            <person name="Geml J."/>
            <person name="Haridas S."/>
            <person name="Hughes K."/>
            <person name="Justo A."/>
            <person name="Karasinski D."/>
            <person name="Kautmanova I."/>
            <person name="Kiss B."/>
            <person name="Kocsube S."/>
            <person name="Kotiranta H."/>
            <person name="LaButti K.M."/>
            <person name="Lechner B.E."/>
            <person name="Liimatainen K."/>
            <person name="Lipzen A."/>
            <person name="Lukacs Z."/>
            <person name="Mihaltcheva S."/>
            <person name="Morgado L.N."/>
            <person name="Niskanen T."/>
            <person name="Noordeloos M.E."/>
            <person name="Ohm R.A."/>
            <person name="Ortiz-Santana B."/>
            <person name="Ovrebo C."/>
            <person name="Racz N."/>
            <person name="Riley R."/>
            <person name="Savchenko A."/>
            <person name="Shiryaev A."/>
            <person name="Soop K."/>
            <person name="Spirin V."/>
            <person name="Szebenyi C."/>
            <person name="Tomsovsky M."/>
            <person name="Tulloss R.E."/>
            <person name="Uehling J."/>
            <person name="Grigoriev I.V."/>
            <person name="Vagvolgyi C."/>
            <person name="Papp T."/>
            <person name="Martin F.M."/>
            <person name="Miettinen O."/>
            <person name="Hibbett D.S."/>
            <person name="Nagy L.G."/>
        </authorList>
    </citation>
    <scope>NUCLEOTIDE SEQUENCE [LARGE SCALE GENOMIC DNA]</scope>
    <source>
        <strain evidence="1 2">NL-1719</strain>
    </source>
</reference>
<dbReference type="Proteomes" id="UP000308600">
    <property type="component" value="Unassembled WGS sequence"/>
</dbReference>
<organism evidence="1 2">
    <name type="scientific">Pluteus cervinus</name>
    <dbReference type="NCBI Taxonomy" id="181527"/>
    <lineage>
        <taxon>Eukaryota</taxon>
        <taxon>Fungi</taxon>
        <taxon>Dikarya</taxon>
        <taxon>Basidiomycota</taxon>
        <taxon>Agaricomycotina</taxon>
        <taxon>Agaricomycetes</taxon>
        <taxon>Agaricomycetidae</taxon>
        <taxon>Agaricales</taxon>
        <taxon>Pluteineae</taxon>
        <taxon>Pluteaceae</taxon>
        <taxon>Pluteus</taxon>
    </lineage>
</organism>
<dbReference type="EMBL" id="ML208285">
    <property type="protein sequence ID" value="TFK72443.1"/>
    <property type="molecule type" value="Genomic_DNA"/>
</dbReference>
<keyword evidence="2" id="KW-1185">Reference proteome</keyword>
<gene>
    <name evidence="1" type="ORF">BDN72DRAFT_836206</name>
</gene>
<name>A0ACD3B2D7_9AGAR</name>
<sequence>MSNFSEALEIRQKYEHFRILVIGRANAGKTTLLKRVCNTTEEPSIYDEGKINLRGVHDIRRAFTFASNPGFIFHDSAGFEAGGEKELKDVQAFIAERAKATEVADQLHAIWFCFEPNISRPLLELEHRFFNEEQPQHVPLVAIFTKFDDLITQVYDDDKSEDENRQIAEHELETKFKKPLYGYRFPPRAHVCTEELNDNDGSHQDQVKKLMMKTADSLDDLALRLLFVSVQQNNLELCIQSAVCTQIQGQIEGQTEGFSQERQVRDAMSWFGHAYDHVRISHAL</sequence>
<evidence type="ECO:0000313" key="1">
    <source>
        <dbReference type="EMBL" id="TFK72443.1"/>
    </source>
</evidence>
<protein>
    <submittedName>
        <fullName evidence="1">Uncharacterized protein</fullName>
    </submittedName>
</protein>
<accession>A0ACD3B2D7</accession>
<proteinExistence type="predicted"/>